<dbReference type="EMBL" id="CP048209">
    <property type="protein sequence ID" value="QHT59275.1"/>
    <property type="molecule type" value="Genomic_DNA"/>
</dbReference>
<dbReference type="RefSeq" id="WP_162355342.1">
    <property type="nucleotide sequence ID" value="NZ_CP048209.1"/>
</dbReference>
<proteinExistence type="predicted"/>
<accession>A0A6C0G3E9</accession>
<protein>
    <submittedName>
        <fullName evidence="2">Uncharacterized protein</fullName>
    </submittedName>
</protein>
<dbReference type="Proteomes" id="UP000476064">
    <property type="component" value="Chromosome"/>
</dbReference>
<keyword evidence="3" id="KW-1185">Reference proteome</keyword>
<evidence type="ECO:0000313" key="2">
    <source>
        <dbReference type="EMBL" id="QHT59275.1"/>
    </source>
</evidence>
<feature type="compositionally biased region" description="Low complexity" evidence="1">
    <location>
        <begin position="77"/>
        <end position="92"/>
    </location>
</feature>
<sequence length="166" mass="18327">MKKWIAILILVAGIGFAGYKYAYHLIGNKIMDQLADEVMNTKEVDQMLADPDVKRMIESSLNANDVKQLLGAKQGDAGEQGSGAQESQGASAPAKKMVVKNKNEAIKLVMNKFSVRELKDMASKVNGGMSETEKESMKQQLTDRFTKDELDSLKIIALMETEKRKG</sequence>
<dbReference type="AlphaFoldDB" id="A0A6C0G3E9"/>
<reference evidence="2 3" key="1">
    <citation type="submission" date="2020-01" db="EMBL/GenBank/DDBJ databases">
        <title>Paenibacillus sp. nov., isolated from tomato rhizosphere.</title>
        <authorList>
            <person name="Weon H.-Y."/>
            <person name="Lee S.A."/>
        </authorList>
    </citation>
    <scope>NUCLEOTIDE SEQUENCE [LARGE SCALE GENOMIC DNA]</scope>
    <source>
        <strain evidence="2 3">12200R-189</strain>
    </source>
</reference>
<name>A0A6C0G3E9_9BACL</name>
<evidence type="ECO:0000256" key="1">
    <source>
        <dbReference type="SAM" id="MobiDB-lite"/>
    </source>
</evidence>
<evidence type="ECO:0000313" key="3">
    <source>
        <dbReference type="Proteomes" id="UP000476064"/>
    </source>
</evidence>
<gene>
    <name evidence="2" type="ORF">GXP70_04340</name>
</gene>
<organism evidence="2 3">
    <name type="scientific">Paenibacillus lycopersici</name>
    <dbReference type="NCBI Taxonomy" id="2704462"/>
    <lineage>
        <taxon>Bacteria</taxon>
        <taxon>Bacillati</taxon>
        <taxon>Bacillota</taxon>
        <taxon>Bacilli</taxon>
        <taxon>Bacillales</taxon>
        <taxon>Paenibacillaceae</taxon>
        <taxon>Paenibacillus</taxon>
    </lineage>
</organism>
<feature type="region of interest" description="Disordered" evidence="1">
    <location>
        <begin position="72"/>
        <end position="96"/>
    </location>
</feature>
<dbReference type="KEGG" id="plyc:GXP70_04340"/>